<comment type="similarity">
    <text evidence="2 12">Belongs to the class-III pyridoxal-phosphate-dependent aminotransferase family.</text>
</comment>
<dbReference type="FunFam" id="3.40.640.10:FF:000029">
    <property type="entry name" value="4-aminobutyrate aminotransferase, mitochondrial"/>
    <property type="match status" value="1"/>
</dbReference>
<evidence type="ECO:0000256" key="11">
    <source>
        <dbReference type="ARBA" id="ARBA00048021"/>
    </source>
</evidence>
<dbReference type="InParanoid" id="Q6BM06"/>
<evidence type="ECO:0000256" key="6">
    <source>
        <dbReference type="ARBA" id="ARBA00022576"/>
    </source>
</evidence>
<organism evidence="13 14">
    <name type="scientific">Debaryomyces hansenii (strain ATCC 36239 / CBS 767 / BCRC 21394 / JCM 1990 / NBRC 0083 / IGC 2968)</name>
    <name type="common">Yeast</name>
    <name type="synonym">Torulaspora hansenii</name>
    <dbReference type="NCBI Taxonomy" id="284592"/>
    <lineage>
        <taxon>Eukaryota</taxon>
        <taxon>Fungi</taxon>
        <taxon>Dikarya</taxon>
        <taxon>Ascomycota</taxon>
        <taxon>Saccharomycotina</taxon>
        <taxon>Pichiomycetes</taxon>
        <taxon>Debaryomycetaceae</taxon>
        <taxon>Debaryomyces</taxon>
    </lineage>
</organism>
<dbReference type="AlphaFoldDB" id="Q6BM06"/>
<evidence type="ECO:0000256" key="1">
    <source>
        <dbReference type="ARBA" id="ARBA00001933"/>
    </source>
</evidence>
<dbReference type="Pfam" id="PF00202">
    <property type="entry name" value="Aminotran_3"/>
    <property type="match status" value="1"/>
</dbReference>
<dbReference type="InterPro" id="IPR005814">
    <property type="entry name" value="Aminotrans_3"/>
</dbReference>
<keyword evidence="8 12" id="KW-0663">Pyridoxal phosphate</keyword>
<dbReference type="VEuPathDB" id="FungiDB:DEHA2F09306g"/>
<dbReference type="InterPro" id="IPR015424">
    <property type="entry name" value="PyrdxlP-dep_Trfase"/>
</dbReference>
<protein>
    <recommendedName>
        <fullName evidence="5">4-aminobutyrate aminotransferase</fullName>
        <ecNumber evidence="4">2.6.1.19</ecNumber>
    </recommendedName>
    <alternativeName>
        <fullName evidence="10">GABA aminotransferase</fullName>
    </alternativeName>
    <alternativeName>
        <fullName evidence="9">Gamma-amino-N-butyrate transaminase</fullName>
    </alternativeName>
</protein>
<evidence type="ECO:0000256" key="7">
    <source>
        <dbReference type="ARBA" id="ARBA00022679"/>
    </source>
</evidence>
<dbReference type="Proteomes" id="UP000000599">
    <property type="component" value="Chromosome F"/>
</dbReference>
<dbReference type="GO" id="GO:0034386">
    <property type="term" value="F:4-aminobutyrate:2-oxoglutarate transaminase activity"/>
    <property type="evidence" value="ECO:0007669"/>
    <property type="project" value="UniProtKB-EC"/>
</dbReference>
<dbReference type="RefSeq" id="XP_460765.2">
    <property type="nucleotide sequence ID" value="XM_460765.1"/>
</dbReference>
<dbReference type="SUPFAM" id="SSF53383">
    <property type="entry name" value="PLP-dependent transferases"/>
    <property type="match status" value="1"/>
</dbReference>
<keyword evidence="7" id="KW-0808">Transferase</keyword>
<dbReference type="OrthoDB" id="10260828at2759"/>
<reference evidence="13 14" key="1">
    <citation type="journal article" date="2004" name="Nature">
        <title>Genome evolution in yeasts.</title>
        <authorList>
            <consortium name="Genolevures"/>
            <person name="Dujon B."/>
            <person name="Sherman D."/>
            <person name="Fischer G."/>
            <person name="Durrens P."/>
            <person name="Casaregola S."/>
            <person name="Lafontaine I."/>
            <person name="de Montigny J."/>
            <person name="Marck C."/>
            <person name="Neuveglise C."/>
            <person name="Talla E."/>
            <person name="Goffard N."/>
            <person name="Frangeul L."/>
            <person name="Aigle M."/>
            <person name="Anthouard V."/>
            <person name="Babour A."/>
            <person name="Barbe V."/>
            <person name="Barnay S."/>
            <person name="Blanchin S."/>
            <person name="Beckerich J.M."/>
            <person name="Beyne E."/>
            <person name="Bleykasten C."/>
            <person name="Boisrame A."/>
            <person name="Boyer J."/>
            <person name="Cattolico L."/>
            <person name="Confanioleri F."/>
            <person name="de Daruvar A."/>
            <person name="Despons L."/>
            <person name="Fabre E."/>
            <person name="Fairhead C."/>
            <person name="Ferry-Dumazet H."/>
            <person name="Groppi A."/>
            <person name="Hantraye F."/>
            <person name="Hennequin C."/>
            <person name="Jauniaux N."/>
            <person name="Joyet P."/>
            <person name="Kachouri R."/>
            <person name="Kerrest A."/>
            <person name="Koszul R."/>
            <person name="Lemaire M."/>
            <person name="Lesur I."/>
            <person name="Ma L."/>
            <person name="Muller H."/>
            <person name="Nicaud J.M."/>
            <person name="Nikolski M."/>
            <person name="Oztas S."/>
            <person name="Ozier-Kalogeropoulos O."/>
            <person name="Pellenz S."/>
            <person name="Potier S."/>
            <person name="Richard G.F."/>
            <person name="Straub M.L."/>
            <person name="Suleau A."/>
            <person name="Swennene D."/>
            <person name="Tekaia F."/>
            <person name="Wesolowski-Louvel M."/>
            <person name="Westhof E."/>
            <person name="Wirth B."/>
            <person name="Zeniou-Meyer M."/>
            <person name="Zivanovic I."/>
            <person name="Bolotin-Fukuhara M."/>
            <person name="Thierry A."/>
            <person name="Bouchier C."/>
            <person name="Caudron B."/>
            <person name="Scarpelli C."/>
            <person name="Gaillardin C."/>
            <person name="Weissenbach J."/>
            <person name="Wincker P."/>
            <person name="Souciet J.L."/>
        </authorList>
    </citation>
    <scope>NUCLEOTIDE SEQUENCE [LARGE SCALE GENOMIC DNA]</scope>
    <source>
        <strain evidence="14">ATCC 36239 / CBS 767 / BCRC 21394 / JCM 1990 / NBRC 0083 / IGC 2968</strain>
    </source>
</reference>
<dbReference type="PANTHER" id="PTHR43206:SF1">
    <property type="entry name" value="4-AMINOBUTYRATE AMINOTRANSFERASE, MITOCHONDRIAL"/>
    <property type="match status" value="1"/>
</dbReference>
<dbReference type="InterPro" id="IPR015421">
    <property type="entry name" value="PyrdxlP-dep_Trfase_major"/>
</dbReference>
<accession>Q6BM06</accession>
<keyword evidence="6" id="KW-0032">Aminotransferase</keyword>
<dbReference type="HOGENOM" id="CLU_016922_12_0_1"/>
<name>Q6BM06_DEBHA</name>
<dbReference type="eggNOG" id="KOG1405">
    <property type="taxonomic scope" value="Eukaryota"/>
</dbReference>
<dbReference type="GO" id="GO:0030170">
    <property type="term" value="F:pyridoxal phosphate binding"/>
    <property type="evidence" value="ECO:0007669"/>
    <property type="project" value="InterPro"/>
</dbReference>
<evidence type="ECO:0000256" key="5">
    <source>
        <dbReference type="ARBA" id="ARBA00018543"/>
    </source>
</evidence>
<dbReference type="EMBL" id="CR382138">
    <property type="protein sequence ID" value="CAG89106.2"/>
    <property type="molecule type" value="Genomic_DNA"/>
</dbReference>
<proteinExistence type="inferred from homology"/>
<dbReference type="Gene3D" id="3.90.1150.10">
    <property type="entry name" value="Aspartate Aminotransferase, domain 1"/>
    <property type="match status" value="1"/>
</dbReference>
<evidence type="ECO:0000256" key="8">
    <source>
        <dbReference type="ARBA" id="ARBA00022898"/>
    </source>
</evidence>
<evidence type="ECO:0000256" key="2">
    <source>
        <dbReference type="ARBA" id="ARBA00008954"/>
    </source>
</evidence>
<dbReference type="PANTHER" id="PTHR43206">
    <property type="entry name" value="AMINOTRANSFERASE"/>
    <property type="match status" value="1"/>
</dbReference>
<keyword evidence="14" id="KW-1185">Reference proteome</keyword>
<gene>
    <name evidence="13" type="ordered locus">DEHA2F09306g</name>
</gene>
<dbReference type="STRING" id="284592.Q6BM06"/>
<dbReference type="EC" id="2.6.1.19" evidence="4"/>
<dbReference type="PROSITE" id="PS00600">
    <property type="entry name" value="AA_TRANSFER_CLASS_3"/>
    <property type="match status" value="1"/>
</dbReference>
<dbReference type="OMA" id="CVEPVQS"/>
<dbReference type="GO" id="GO:0009450">
    <property type="term" value="P:gamma-aminobutyric acid catabolic process"/>
    <property type="evidence" value="ECO:0007669"/>
    <property type="project" value="TreeGrafter"/>
</dbReference>
<evidence type="ECO:0000256" key="9">
    <source>
        <dbReference type="ARBA" id="ARBA00030204"/>
    </source>
</evidence>
<dbReference type="InterPro" id="IPR004631">
    <property type="entry name" value="4NH2But_aminotransferase_euk"/>
</dbReference>
<evidence type="ECO:0000256" key="10">
    <source>
        <dbReference type="ARBA" id="ARBA00031787"/>
    </source>
</evidence>
<dbReference type="PIRSF" id="PIRSF000521">
    <property type="entry name" value="Transaminase_4ab_Lys_Orn"/>
    <property type="match status" value="1"/>
</dbReference>
<comment type="cofactor">
    <cofactor evidence="1">
        <name>pyridoxal 5'-phosphate</name>
        <dbReference type="ChEBI" id="CHEBI:597326"/>
    </cofactor>
</comment>
<sequence>MLRVSRLYPKSRVGRALATTKRYQSSVCGAYFPDEPSRPELITERIPGPSGIKLNEDLGKVFDNRASNFVTDYFNSIGNYISDADGNKLLDVYCQISSIALGYNNPALIEMAKSDSMINALVNRPALACFPSIDYGKILNEGILAAAPPGMDKVWTALSGSCANETAYKAAFMYQEAKRRGSIDFTSEELTSVMENKAPGASEKVILSFDKGFHGRLFGSLSTTRSKAIHKLDIPAFPWPKAPFPQLKYPLDEFVNENHSEEERCLAILEDIITKKHPPHNIAAIVVEPVQSEGGDVHATPFFFQGLRDLTKKHEILMIVDEVQTGIGATGKFWAHEHWNLSEPPDMVSFSKKFQAAGFYFTDPELQPNKPFRQFNTWCGDPSKALIAKSIYQEISKNNLVQKTAQVGDYLYKSLSSVFSKYPDRIKNLRGENMGTFIAWDCVSPEERNKLLLACRTKGVNIGGCGEVTVRLRPTLVFENKHADVLANILEDSLKDLYK</sequence>
<dbReference type="KEGG" id="dha:DEHA2F09306g"/>
<dbReference type="InterPro" id="IPR049704">
    <property type="entry name" value="Aminotrans_3_PPA_site"/>
</dbReference>
<dbReference type="InterPro" id="IPR015422">
    <property type="entry name" value="PyrdxlP-dep_Trfase_small"/>
</dbReference>
<evidence type="ECO:0000313" key="13">
    <source>
        <dbReference type="EMBL" id="CAG89106.2"/>
    </source>
</evidence>
<evidence type="ECO:0000256" key="4">
    <source>
        <dbReference type="ARBA" id="ARBA00012912"/>
    </source>
</evidence>
<evidence type="ECO:0000256" key="3">
    <source>
        <dbReference type="ARBA" id="ARBA00011839"/>
    </source>
</evidence>
<evidence type="ECO:0000313" key="14">
    <source>
        <dbReference type="Proteomes" id="UP000000599"/>
    </source>
</evidence>
<evidence type="ECO:0000256" key="12">
    <source>
        <dbReference type="RuleBase" id="RU003560"/>
    </source>
</evidence>
<dbReference type="CDD" id="cd00610">
    <property type="entry name" value="OAT_like"/>
    <property type="match status" value="1"/>
</dbReference>
<comment type="subunit">
    <text evidence="3">Homodimer and homotetramer.</text>
</comment>
<dbReference type="GeneID" id="2903607"/>
<dbReference type="Gene3D" id="3.40.640.10">
    <property type="entry name" value="Type I PLP-dependent aspartate aminotransferase-like (Major domain)"/>
    <property type="match status" value="1"/>
</dbReference>
<dbReference type="NCBIfam" id="TIGR00699">
    <property type="entry name" value="GABAtrns_euk"/>
    <property type="match status" value="1"/>
</dbReference>
<dbReference type="GO" id="GO:0005739">
    <property type="term" value="C:mitochondrion"/>
    <property type="evidence" value="ECO:0007669"/>
    <property type="project" value="TreeGrafter"/>
</dbReference>
<comment type="catalytic activity">
    <reaction evidence="11">
        <text>4-aminobutanoate + 2-oxoglutarate = succinate semialdehyde + L-glutamate</text>
        <dbReference type="Rhea" id="RHEA:23352"/>
        <dbReference type="ChEBI" id="CHEBI:16810"/>
        <dbReference type="ChEBI" id="CHEBI:29985"/>
        <dbReference type="ChEBI" id="CHEBI:57706"/>
        <dbReference type="ChEBI" id="CHEBI:59888"/>
        <dbReference type="EC" id="2.6.1.19"/>
    </reaction>
</comment>